<evidence type="ECO:0000313" key="8">
    <source>
        <dbReference type="Proteomes" id="UP000283644"/>
    </source>
</evidence>
<feature type="domain" description="OmpR/PhoB-type" evidence="5">
    <location>
        <begin position="35"/>
        <end position="108"/>
    </location>
</feature>
<dbReference type="SMART" id="SM00862">
    <property type="entry name" value="Trans_reg_C"/>
    <property type="match status" value="1"/>
</dbReference>
<keyword evidence="2" id="KW-0805">Transcription regulation</keyword>
<evidence type="ECO:0000256" key="2">
    <source>
        <dbReference type="ARBA" id="ARBA00023015"/>
    </source>
</evidence>
<dbReference type="EMBL" id="QXGH01000030">
    <property type="protein sequence ID" value="RHW24696.1"/>
    <property type="molecule type" value="Genomic_DNA"/>
</dbReference>
<dbReference type="PANTHER" id="PTHR35807:SF1">
    <property type="entry name" value="TRANSCRIPTIONAL REGULATOR REDD"/>
    <property type="match status" value="1"/>
</dbReference>
<dbReference type="SUPFAM" id="SSF48452">
    <property type="entry name" value="TPR-like"/>
    <property type="match status" value="1"/>
</dbReference>
<dbReference type="Pfam" id="PF03704">
    <property type="entry name" value="BTAD"/>
    <property type="match status" value="1"/>
</dbReference>
<dbReference type="InterPro" id="IPR051677">
    <property type="entry name" value="AfsR-DnrI-RedD_regulator"/>
</dbReference>
<dbReference type="InterPro" id="IPR005158">
    <property type="entry name" value="BTAD"/>
</dbReference>
<keyword evidence="4" id="KW-0804">Transcription</keyword>
<evidence type="ECO:0000259" key="5">
    <source>
        <dbReference type="SMART" id="SM00862"/>
    </source>
</evidence>
<reference evidence="7 8" key="1">
    <citation type="submission" date="2018-09" db="EMBL/GenBank/DDBJ databases">
        <title>Genome sequencing of Nocardioides immobilis CCTCC AB 2017083 for comparison to Nocardioides silvaticus.</title>
        <authorList>
            <person name="Li C."/>
            <person name="Wang G."/>
        </authorList>
    </citation>
    <scope>NUCLEOTIDE SEQUENCE [LARGE SCALE GENOMIC DNA]</scope>
    <source>
        <strain evidence="7 8">CCTCC AB 2017083</strain>
    </source>
</reference>
<dbReference type="SUPFAM" id="SSF46894">
    <property type="entry name" value="C-terminal effector domain of the bipartite response regulators"/>
    <property type="match status" value="1"/>
</dbReference>
<comment type="similarity">
    <text evidence="1">Belongs to the AfsR/DnrI/RedD regulatory family.</text>
</comment>
<dbReference type="Gene3D" id="1.10.10.10">
    <property type="entry name" value="Winged helix-like DNA-binding domain superfamily/Winged helix DNA-binding domain"/>
    <property type="match status" value="1"/>
</dbReference>
<dbReference type="InterPro" id="IPR011990">
    <property type="entry name" value="TPR-like_helical_dom_sf"/>
</dbReference>
<feature type="domain" description="Bacterial transcriptional activator" evidence="6">
    <location>
        <begin position="116"/>
        <end position="262"/>
    </location>
</feature>
<dbReference type="GO" id="GO:0000160">
    <property type="term" value="P:phosphorelay signal transduction system"/>
    <property type="evidence" value="ECO:0007669"/>
    <property type="project" value="InterPro"/>
</dbReference>
<dbReference type="SMART" id="SM01043">
    <property type="entry name" value="BTAD"/>
    <property type="match status" value="1"/>
</dbReference>
<keyword evidence="8" id="KW-1185">Reference proteome</keyword>
<evidence type="ECO:0000256" key="3">
    <source>
        <dbReference type="ARBA" id="ARBA00023125"/>
    </source>
</evidence>
<evidence type="ECO:0000259" key="6">
    <source>
        <dbReference type="SMART" id="SM01043"/>
    </source>
</evidence>
<dbReference type="GO" id="GO:0003677">
    <property type="term" value="F:DNA binding"/>
    <property type="evidence" value="ECO:0007669"/>
    <property type="project" value="UniProtKB-KW"/>
</dbReference>
<keyword evidence="3 7" id="KW-0238">DNA-binding</keyword>
<protein>
    <submittedName>
        <fullName evidence="7">DNA-binding protein</fullName>
    </submittedName>
</protein>
<dbReference type="GO" id="GO:0006355">
    <property type="term" value="P:regulation of DNA-templated transcription"/>
    <property type="evidence" value="ECO:0007669"/>
    <property type="project" value="InterPro"/>
</dbReference>
<proteinExistence type="inferred from homology"/>
<accession>A0A417XWE9</accession>
<dbReference type="AlphaFoldDB" id="A0A417XWE9"/>
<organism evidence="7 8">
    <name type="scientific">Nocardioides immobilis</name>
    <dbReference type="NCBI Taxonomy" id="2049295"/>
    <lineage>
        <taxon>Bacteria</taxon>
        <taxon>Bacillati</taxon>
        <taxon>Actinomycetota</taxon>
        <taxon>Actinomycetes</taxon>
        <taxon>Propionibacteriales</taxon>
        <taxon>Nocardioidaceae</taxon>
        <taxon>Nocardioides</taxon>
    </lineage>
</organism>
<dbReference type="Gene3D" id="1.25.40.10">
    <property type="entry name" value="Tetratricopeptide repeat domain"/>
    <property type="match status" value="1"/>
</dbReference>
<evidence type="ECO:0000256" key="4">
    <source>
        <dbReference type="ARBA" id="ARBA00023163"/>
    </source>
</evidence>
<sequence>MQPRRWRNRGGKVGETLAWSLRVQLCGHLAISRDGVRVEARLPGKQGARLLGYLAVNLDRWVTRDELVDAVWGDSPPPDAGGALAPLLSKVRRVVGTERIDGRTSLRFVAADEALVDVHWAVDALHRAESAAAAGDWRGAFQPAHTAHLIGSRTFMLGHEAPWIDAWRPRLTEVGLRGLEIHARCLLELPSESRAETERLARDLVHEAPFRESGYRLLMEALERTGNRAEALRVYEGLRQLLAEELGTSPDPQTTAIHERLLRLDSRA</sequence>
<evidence type="ECO:0000313" key="7">
    <source>
        <dbReference type="EMBL" id="RHW24696.1"/>
    </source>
</evidence>
<name>A0A417XWE9_9ACTN</name>
<dbReference type="InterPro" id="IPR016032">
    <property type="entry name" value="Sig_transdc_resp-reg_C-effctor"/>
</dbReference>
<dbReference type="OrthoDB" id="3691954at2"/>
<evidence type="ECO:0000256" key="1">
    <source>
        <dbReference type="ARBA" id="ARBA00005820"/>
    </source>
</evidence>
<comment type="caution">
    <text evidence="7">The sequence shown here is derived from an EMBL/GenBank/DDBJ whole genome shotgun (WGS) entry which is preliminary data.</text>
</comment>
<dbReference type="InterPro" id="IPR001867">
    <property type="entry name" value="OmpR/PhoB-type_DNA-bd"/>
</dbReference>
<dbReference type="Proteomes" id="UP000283644">
    <property type="component" value="Unassembled WGS sequence"/>
</dbReference>
<gene>
    <name evidence="7" type="ORF">D0Z08_23535</name>
</gene>
<dbReference type="InterPro" id="IPR036388">
    <property type="entry name" value="WH-like_DNA-bd_sf"/>
</dbReference>
<dbReference type="PANTHER" id="PTHR35807">
    <property type="entry name" value="TRANSCRIPTIONAL REGULATOR REDD-RELATED"/>
    <property type="match status" value="1"/>
</dbReference>